<evidence type="ECO:0000313" key="6">
    <source>
        <dbReference type="Proteomes" id="UP001321760"/>
    </source>
</evidence>
<dbReference type="InterPro" id="IPR027377">
    <property type="entry name" value="ZAR1/RTP1-5-like_Znf-3CxxC"/>
</dbReference>
<keyword evidence="3" id="KW-0862">Zinc</keyword>
<accession>A0AAV9G7H3</accession>
<evidence type="ECO:0000256" key="1">
    <source>
        <dbReference type="ARBA" id="ARBA00022723"/>
    </source>
</evidence>
<gene>
    <name evidence="5" type="ORF">QBC34DRAFT_386546</name>
</gene>
<evidence type="ECO:0000256" key="2">
    <source>
        <dbReference type="ARBA" id="ARBA00022771"/>
    </source>
</evidence>
<reference evidence="5" key="1">
    <citation type="journal article" date="2023" name="Mol. Phylogenet. Evol.">
        <title>Genome-scale phylogeny and comparative genomics of the fungal order Sordariales.</title>
        <authorList>
            <person name="Hensen N."/>
            <person name="Bonometti L."/>
            <person name="Westerberg I."/>
            <person name="Brannstrom I.O."/>
            <person name="Guillou S."/>
            <person name="Cros-Aarteil S."/>
            <person name="Calhoun S."/>
            <person name="Haridas S."/>
            <person name="Kuo A."/>
            <person name="Mondo S."/>
            <person name="Pangilinan J."/>
            <person name="Riley R."/>
            <person name="LaButti K."/>
            <person name="Andreopoulos B."/>
            <person name="Lipzen A."/>
            <person name="Chen C."/>
            <person name="Yan M."/>
            <person name="Daum C."/>
            <person name="Ng V."/>
            <person name="Clum A."/>
            <person name="Steindorff A."/>
            <person name="Ohm R.A."/>
            <person name="Martin F."/>
            <person name="Silar P."/>
            <person name="Natvig D.O."/>
            <person name="Lalanne C."/>
            <person name="Gautier V."/>
            <person name="Ament-Velasquez S.L."/>
            <person name="Kruys A."/>
            <person name="Hutchinson M.I."/>
            <person name="Powell A.J."/>
            <person name="Barry K."/>
            <person name="Miller A.N."/>
            <person name="Grigoriev I.V."/>
            <person name="Debuchy R."/>
            <person name="Gladieux P."/>
            <person name="Hiltunen Thoren M."/>
            <person name="Johannesson H."/>
        </authorList>
    </citation>
    <scope>NUCLEOTIDE SEQUENCE</scope>
    <source>
        <strain evidence="5">PSN243</strain>
    </source>
</reference>
<keyword evidence="1" id="KW-0479">Metal-binding</keyword>
<organism evidence="5 6">
    <name type="scientific">Podospora aff. communis PSN243</name>
    <dbReference type="NCBI Taxonomy" id="3040156"/>
    <lineage>
        <taxon>Eukaryota</taxon>
        <taxon>Fungi</taxon>
        <taxon>Dikarya</taxon>
        <taxon>Ascomycota</taxon>
        <taxon>Pezizomycotina</taxon>
        <taxon>Sordariomycetes</taxon>
        <taxon>Sordariomycetidae</taxon>
        <taxon>Sordariales</taxon>
        <taxon>Podosporaceae</taxon>
        <taxon>Podospora</taxon>
    </lineage>
</organism>
<dbReference type="Pfam" id="PF13695">
    <property type="entry name" value="Zn_ribbon_3CxxC"/>
    <property type="match status" value="1"/>
</dbReference>
<protein>
    <recommendedName>
        <fullName evidence="4">3CxxC-type domain-containing protein</fullName>
    </recommendedName>
</protein>
<dbReference type="Proteomes" id="UP001321760">
    <property type="component" value="Unassembled WGS sequence"/>
</dbReference>
<sequence length="115" mass="12944">MGLGKNNNRSKWKRNNAKLKNKDKLAVYTYPSLHDDVLEASGGTISPTPYFNEVEDDGTSIREYDTNIMGRFQCSDQNCSQPGWGSGVVAIHIRQFDDNSYNADVFGQRCKRCTS</sequence>
<dbReference type="EMBL" id="MU865998">
    <property type="protein sequence ID" value="KAK4443165.1"/>
    <property type="molecule type" value="Genomic_DNA"/>
</dbReference>
<evidence type="ECO:0000313" key="5">
    <source>
        <dbReference type="EMBL" id="KAK4443165.1"/>
    </source>
</evidence>
<keyword evidence="2" id="KW-0863">Zinc-finger</keyword>
<dbReference type="GO" id="GO:0008270">
    <property type="term" value="F:zinc ion binding"/>
    <property type="evidence" value="ECO:0007669"/>
    <property type="project" value="UniProtKB-KW"/>
</dbReference>
<feature type="domain" description="3CxxC-type" evidence="4">
    <location>
        <begin position="67"/>
        <end position="114"/>
    </location>
</feature>
<reference evidence="5" key="2">
    <citation type="submission" date="2023-05" db="EMBL/GenBank/DDBJ databases">
        <authorList>
            <consortium name="Lawrence Berkeley National Laboratory"/>
            <person name="Steindorff A."/>
            <person name="Hensen N."/>
            <person name="Bonometti L."/>
            <person name="Westerberg I."/>
            <person name="Brannstrom I.O."/>
            <person name="Guillou S."/>
            <person name="Cros-Aarteil S."/>
            <person name="Calhoun S."/>
            <person name="Haridas S."/>
            <person name="Kuo A."/>
            <person name="Mondo S."/>
            <person name="Pangilinan J."/>
            <person name="Riley R."/>
            <person name="Labutti K."/>
            <person name="Andreopoulos B."/>
            <person name="Lipzen A."/>
            <person name="Chen C."/>
            <person name="Yanf M."/>
            <person name="Daum C."/>
            <person name="Ng V."/>
            <person name="Clum A."/>
            <person name="Ohm R."/>
            <person name="Martin F."/>
            <person name="Silar P."/>
            <person name="Natvig D."/>
            <person name="Lalanne C."/>
            <person name="Gautier V."/>
            <person name="Ament-Velasquez S.L."/>
            <person name="Kruys A."/>
            <person name="Hutchinson M.I."/>
            <person name="Powell A.J."/>
            <person name="Barry K."/>
            <person name="Miller A.N."/>
            <person name="Grigoriev I.V."/>
            <person name="Debuchy R."/>
            <person name="Gladieux P."/>
            <person name="Thoren M.H."/>
            <person name="Johannesson H."/>
        </authorList>
    </citation>
    <scope>NUCLEOTIDE SEQUENCE</scope>
    <source>
        <strain evidence="5">PSN243</strain>
    </source>
</reference>
<keyword evidence="6" id="KW-1185">Reference proteome</keyword>
<dbReference type="AlphaFoldDB" id="A0AAV9G7H3"/>
<comment type="caution">
    <text evidence="5">The sequence shown here is derived from an EMBL/GenBank/DDBJ whole genome shotgun (WGS) entry which is preliminary data.</text>
</comment>
<name>A0AAV9G7H3_9PEZI</name>
<proteinExistence type="predicted"/>
<evidence type="ECO:0000256" key="3">
    <source>
        <dbReference type="ARBA" id="ARBA00022833"/>
    </source>
</evidence>
<evidence type="ECO:0000259" key="4">
    <source>
        <dbReference type="Pfam" id="PF13695"/>
    </source>
</evidence>